<feature type="region of interest" description="Disordered" evidence="1">
    <location>
        <begin position="1"/>
        <end position="51"/>
    </location>
</feature>
<evidence type="ECO:0000313" key="2">
    <source>
        <dbReference type="EMBL" id="KAH7375227.1"/>
    </source>
</evidence>
<feature type="compositionally biased region" description="Polar residues" evidence="1">
    <location>
        <begin position="246"/>
        <end position="258"/>
    </location>
</feature>
<reference evidence="2" key="1">
    <citation type="journal article" date="2021" name="Nat. Commun.">
        <title>Genetic determinants of endophytism in the Arabidopsis root mycobiome.</title>
        <authorList>
            <person name="Mesny F."/>
            <person name="Miyauchi S."/>
            <person name="Thiergart T."/>
            <person name="Pickel B."/>
            <person name="Atanasova L."/>
            <person name="Karlsson M."/>
            <person name="Huettel B."/>
            <person name="Barry K.W."/>
            <person name="Haridas S."/>
            <person name="Chen C."/>
            <person name="Bauer D."/>
            <person name="Andreopoulos W."/>
            <person name="Pangilinan J."/>
            <person name="LaButti K."/>
            <person name="Riley R."/>
            <person name="Lipzen A."/>
            <person name="Clum A."/>
            <person name="Drula E."/>
            <person name="Henrissat B."/>
            <person name="Kohler A."/>
            <person name="Grigoriev I.V."/>
            <person name="Martin F.M."/>
            <person name="Hacquard S."/>
        </authorList>
    </citation>
    <scope>NUCLEOTIDE SEQUENCE</scope>
    <source>
        <strain evidence="2">MPI-CAGE-AT-0016</strain>
    </source>
</reference>
<feature type="region of interest" description="Disordered" evidence="1">
    <location>
        <begin position="210"/>
        <end position="258"/>
    </location>
</feature>
<feature type="compositionally biased region" description="Pro residues" evidence="1">
    <location>
        <begin position="145"/>
        <end position="154"/>
    </location>
</feature>
<sequence>MARRGRKHEAQHPVCPSALKSPQSGSLPSQGPARSCLSPFRRAEKKEMPYPRNIGAAAVPLSKAIPRPSPVQVCKAAAALSSQVCPSEGELASLCDAPSPLRTEEASCRALDGEHNQSSTMPRGERTEGTTGAAQEVKDSSCRPRSPPRIEAPPPVLRTAKEATSLSGVLIRWGGKDGTRGLDWPCCRPSRAMPWSGAAHWRVRWMARHRAEATRSTSPDPTRGSPGWRREGGLSFLSLQRMRGPQVQTDQTGQTSRR</sequence>
<dbReference type="AlphaFoldDB" id="A0A8K0X7V9"/>
<dbReference type="EMBL" id="JAGPXD010000001">
    <property type="protein sequence ID" value="KAH7375227.1"/>
    <property type="molecule type" value="Genomic_DNA"/>
</dbReference>
<proteinExistence type="predicted"/>
<keyword evidence="3" id="KW-1185">Reference proteome</keyword>
<organism evidence="2 3">
    <name type="scientific">Plectosphaerella cucumerina</name>
    <dbReference type="NCBI Taxonomy" id="40658"/>
    <lineage>
        <taxon>Eukaryota</taxon>
        <taxon>Fungi</taxon>
        <taxon>Dikarya</taxon>
        <taxon>Ascomycota</taxon>
        <taxon>Pezizomycotina</taxon>
        <taxon>Sordariomycetes</taxon>
        <taxon>Hypocreomycetidae</taxon>
        <taxon>Glomerellales</taxon>
        <taxon>Plectosphaerellaceae</taxon>
        <taxon>Plectosphaerella</taxon>
    </lineage>
</organism>
<dbReference type="Proteomes" id="UP000813385">
    <property type="component" value="Unassembled WGS sequence"/>
</dbReference>
<protein>
    <submittedName>
        <fullName evidence="2">Uncharacterized protein</fullName>
    </submittedName>
</protein>
<name>A0A8K0X7V9_9PEZI</name>
<gene>
    <name evidence="2" type="ORF">B0T11DRAFT_7246</name>
</gene>
<accession>A0A8K0X7V9</accession>
<evidence type="ECO:0000256" key="1">
    <source>
        <dbReference type="SAM" id="MobiDB-lite"/>
    </source>
</evidence>
<feature type="compositionally biased region" description="Low complexity" evidence="1">
    <location>
        <begin position="21"/>
        <end position="32"/>
    </location>
</feature>
<evidence type="ECO:0000313" key="3">
    <source>
        <dbReference type="Proteomes" id="UP000813385"/>
    </source>
</evidence>
<feature type="region of interest" description="Disordered" evidence="1">
    <location>
        <begin position="110"/>
        <end position="154"/>
    </location>
</feature>
<comment type="caution">
    <text evidence="2">The sequence shown here is derived from an EMBL/GenBank/DDBJ whole genome shotgun (WGS) entry which is preliminary data.</text>
</comment>